<dbReference type="AlphaFoldDB" id="A0A7R9ITT5"/>
<sequence length="26" mass="3413">MKRLQYQRRKLMKRLEQQYAPRSQYL</sequence>
<dbReference type="EMBL" id="OE016183">
    <property type="protein sequence ID" value="CAD7464540.1"/>
    <property type="molecule type" value="Genomic_DNA"/>
</dbReference>
<organism evidence="1">
    <name type="scientific">Timema tahoe</name>
    <dbReference type="NCBI Taxonomy" id="61484"/>
    <lineage>
        <taxon>Eukaryota</taxon>
        <taxon>Metazoa</taxon>
        <taxon>Ecdysozoa</taxon>
        <taxon>Arthropoda</taxon>
        <taxon>Hexapoda</taxon>
        <taxon>Insecta</taxon>
        <taxon>Pterygota</taxon>
        <taxon>Neoptera</taxon>
        <taxon>Polyneoptera</taxon>
        <taxon>Phasmatodea</taxon>
        <taxon>Timematodea</taxon>
        <taxon>Timematoidea</taxon>
        <taxon>Timematidae</taxon>
        <taxon>Timema</taxon>
    </lineage>
</organism>
<proteinExistence type="predicted"/>
<reference evidence="1" key="1">
    <citation type="submission" date="2020-11" db="EMBL/GenBank/DDBJ databases">
        <authorList>
            <person name="Tran Van P."/>
        </authorList>
    </citation>
    <scope>NUCLEOTIDE SEQUENCE</scope>
</reference>
<protein>
    <submittedName>
        <fullName evidence="1">Uncharacterized protein</fullName>
    </submittedName>
</protein>
<gene>
    <name evidence="1" type="ORF">TTEB3V08_LOCUS12418</name>
</gene>
<name>A0A7R9ITT5_9NEOP</name>
<evidence type="ECO:0000313" key="1">
    <source>
        <dbReference type="EMBL" id="CAD7464540.1"/>
    </source>
</evidence>
<accession>A0A7R9ITT5</accession>